<organism evidence="7 8">
    <name type="scientific">Pseudo-nitzschia multistriata</name>
    <dbReference type="NCBI Taxonomy" id="183589"/>
    <lineage>
        <taxon>Eukaryota</taxon>
        <taxon>Sar</taxon>
        <taxon>Stramenopiles</taxon>
        <taxon>Ochrophyta</taxon>
        <taxon>Bacillariophyta</taxon>
        <taxon>Bacillariophyceae</taxon>
        <taxon>Bacillariophycidae</taxon>
        <taxon>Bacillariales</taxon>
        <taxon>Bacillariaceae</taxon>
        <taxon>Pseudo-nitzschia</taxon>
    </lineage>
</organism>
<evidence type="ECO:0000256" key="5">
    <source>
        <dbReference type="SAM" id="MobiDB-lite"/>
    </source>
</evidence>
<evidence type="ECO:0000313" key="7">
    <source>
        <dbReference type="EMBL" id="VEU38103.1"/>
    </source>
</evidence>
<sequence length="648" mass="69294">MATTIQHRSKRRGERTPPLVGVRSAAALAVSSALLLALSATPSVAFQSKATSAFANFRSTASFSPSVRLFAESFEKDSSKGNSDNITPKQQPYVRMTEDNQSSATRGKSALLPSIGDVVRYTDLDGGDLSGQVLVGKISYVFGSKTSGYSVELNELEDVGDGYFAEYSSALRNRKGRKTERRLDQVSPLAASFVGSEQAYKVPLDRDTGLPSPRQATYDIDRYEGPAFYQTVDQDVLERDAEDYSALKSKLFRNVALTGLVGTILANASYGSELAVIYFFGSVASLLYLFLLSVKTDTVAVNQEDNTQNLVGTPIANLRFGAPALVLIGVSLWNSQKMSSGLGGADDFQMRLFDTVSRDQFAAAVLGFLTYRLPLFVGQIRDAFQKLEAETDNTTDSSGIQLPGSAGVAAKLLGRGTTAGTDSSSVGGDDSDLVTVLLVSGPQATGRSELVGRLLEDSSNPDPDSSNPNPPLVPPERVWKRDDGATFERLARRGEFLDATTIDNDIAASDSASGLTVGGIFDAARGLVDGREVPNKNVVVVDASVELAKALATAKSLPGKTRLIGIWVGLESVADFRKRLEEDIDTGVLVVPPDETKESFLRAKIKEIVGEIDFGLGAGIFEFTILNDASDPEKSLAELKEAASYAFK</sequence>
<name>A0A448Z7U0_9STRA</name>
<feature type="domain" description="Guanylate kinase-like" evidence="6">
    <location>
        <begin position="434"/>
        <end position="644"/>
    </location>
</feature>
<evidence type="ECO:0000256" key="3">
    <source>
        <dbReference type="ARBA" id="ARBA00022989"/>
    </source>
</evidence>
<dbReference type="PROSITE" id="PS50052">
    <property type="entry name" value="GUANYLATE_KINASE_2"/>
    <property type="match status" value="1"/>
</dbReference>
<feature type="compositionally biased region" description="Low complexity" evidence="5">
    <location>
        <begin position="457"/>
        <end position="467"/>
    </location>
</feature>
<dbReference type="InterPro" id="IPR008144">
    <property type="entry name" value="Guanylate_kin-like_dom"/>
</dbReference>
<protein>
    <recommendedName>
        <fullName evidence="6">Guanylate kinase-like domain-containing protein</fullName>
    </recommendedName>
</protein>
<comment type="subcellular location">
    <subcellularLocation>
        <location evidence="1">Membrane</location>
        <topology evidence="1">Multi-pass membrane protein</topology>
    </subcellularLocation>
</comment>
<keyword evidence="4" id="KW-0472">Membrane</keyword>
<dbReference type="EMBL" id="CAACVS010000154">
    <property type="protein sequence ID" value="VEU38103.1"/>
    <property type="molecule type" value="Genomic_DNA"/>
</dbReference>
<accession>A0A448Z7U0</accession>
<dbReference type="InterPro" id="IPR056309">
    <property type="entry name" value="CGL160/ATPI_dom"/>
</dbReference>
<evidence type="ECO:0000313" key="8">
    <source>
        <dbReference type="Proteomes" id="UP000291116"/>
    </source>
</evidence>
<proteinExistence type="predicted"/>
<dbReference type="Pfam" id="PF24763">
    <property type="entry name" value="CGL160_C"/>
    <property type="match status" value="1"/>
</dbReference>
<evidence type="ECO:0000256" key="1">
    <source>
        <dbReference type="ARBA" id="ARBA00004141"/>
    </source>
</evidence>
<evidence type="ECO:0000256" key="2">
    <source>
        <dbReference type="ARBA" id="ARBA00022692"/>
    </source>
</evidence>
<reference evidence="7 8" key="1">
    <citation type="submission" date="2019-01" db="EMBL/GenBank/DDBJ databases">
        <authorList>
            <person name="Ferrante I. M."/>
        </authorList>
    </citation>
    <scope>NUCLEOTIDE SEQUENCE [LARGE SCALE GENOMIC DNA]</scope>
    <source>
        <strain evidence="7 8">B856</strain>
    </source>
</reference>
<evidence type="ECO:0000256" key="4">
    <source>
        <dbReference type="ARBA" id="ARBA00023136"/>
    </source>
</evidence>
<dbReference type="OrthoDB" id="6334211at2759"/>
<dbReference type="Proteomes" id="UP000291116">
    <property type="component" value="Unassembled WGS sequence"/>
</dbReference>
<keyword evidence="8" id="KW-1185">Reference proteome</keyword>
<dbReference type="GO" id="GO:0016020">
    <property type="term" value="C:membrane"/>
    <property type="evidence" value="ECO:0007669"/>
    <property type="project" value="UniProtKB-SubCell"/>
</dbReference>
<keyword evidence="3" id="KW-1133">Transmembrane helix</keyword>
<keyword evidence="2" id="KW-0812">Transmembrane</keyword>
<dbReference type="AlphaFoldDB" id="A0A448Z7U0"/>
<gene>
    <name evidence="7" type="ORF">PSNMU_V1.4_AUG-EV-PASAV3_0049160</name>
</gene>
<feature type="region of interest" description="Disordered" evidence="5">
    <location>
        <begin position="454"/>
        <end position="478"/>
    </location>
</feature>
<evidence type="ECO:0000259" key="6">
    <source>
        <dbReference type="PROSITE" id="PS50052"/>
    </source>
</evidence>